<accession>A0A150LYK3</accession>
<dbReference type="EMBL" id="LQYT01000057">
    <property type="protein sequence ID" value="KYD17355.1"/>
    <property type="molecule type" value="Genomic_DNA"/>
</dbReference>
<protein>
    <submittedName>
        <fullName evidence="2">Uncharacterized protein</fullName>
    </submittedName>
</protein>
<keyword evidence="1" id="KW-0472">Membrane</keyword>
<sequence>MAGGSRKSGQPIFQGLISLIRKRKKMKERRKILLIFYFSAIFHTLIHI</sequence>
<name>A0A150LYK3_9BACI</name>
<comment type="caution">
    <text evidence="2">The sequence shown here is derived from an EMBL/GenBank/DDBJ whole genome shotgun (WGS) entry which is preliminary data.</text>
</comment>
<organism evidence="2 3">
    <name type="scientific">Caldibacillus debilis</name>
    <dbReference type="NCBI Taxonomy" id="301148"/>
    <lineage>
        <taxon>Bacteria</taxon>
        <taxon>Bacillati</taxon>
        <taxon>Bacillota</taxon>
        <taxon>Bacilli</taxon>
        <taxon>Bacillales</taxon>
        <taxon>Bacillaceae</taxon>
        <taxon>Caldibacillus</taxon>
    </lineage>
</organism>
<dbReference type="Proteomes" id="UP000075683">
    <property type="component" value="Unassembled WGS sequence"/>
</dbReference>
<dbReference type="STRING" id="301148.B4135_2567"/>
<proteinExistence type="predicted"/>
<evidence type="ECO:0000256" key="1">
    <source>
        <dbReference type="SAM" id="Phobius"/>
    </source>
</evidence>
<feature type="transmembrane region" description="Helical" evidence="1">
    <location>
        <begin position="31"/>
        <end position="47"/>
    </location>
</feature>
<evidence type="ECO:0000313" key="3">
    <source>
        <dbReference type="Proteomes" id="UP000075683"/>
    </source>
</evidence>
<gene>
    <name evidence="2" type="ORF">B4135_2567</name>
</gene>
<reference evidence="2 3" key="1">
    <citation type="submission" date="2016-01" db="EMBL/GenBank/DDBJ databases">
        <title>Draft Genome Sequences of Seven Thermophilic Sporeformers Isolated from Foods.</title>
        <authorList>
            <person name="Berendsen E.M."/>
            <person name="Wells-Bennik M.H."/>
            <person name="Krawcyk A.O."/>
            <person name="De Jong A."/>
            <person name="Holsappel S."/>
            <person name="Eijlander R.T."/>
            <person name="Kuipers O.P."/>
        </authorList>
    </citation>
    <scope>NUCLEOTIDE SEQUENCE [LARGE SCALE GENOMIC DNA]</scope>
    <source>
        <strain evidence="2 3">B4135</strain>
    </source>
</reference>
<evidence type="ECO:0000313" key="2">
    <source>
        <dbReference type="EMBL" id="KYD17355.1"/>
    </source>
</evidence>
<keyword evidence="1" id="KW-1133">Transmembrane helix</keyword>
<dbReference type="AlphaFoldDB" id="A0A150LYK3"/>
<keyword evidence="1" id="KW-0812">Transmembrane</keyword>